<evidence type="ECO:0008006" key="7">
    <source>
        <dbReference type="Google" id="ProtNLM"/>
    </source>
</evidence>
<sequence length="641" mass="70464">MPDTNSALKVLVTGANGFIAIWIVKCLLDEGSSKQLQMALSKSLLLVNYRAFDTAVQGVDAIIHTASPVSLAEEDPSGSEIIAPALKGTLGVLESALKHGDAVKRIIVTSSISTISRVSIDEGDTHRGNPQLRTFSEEDWNEGSEGLCEKLGKNAAPMDKYQGAKVAAEKAARKFAEDHKNEIAWDLVTVHPSFVFGAVEGVKGALDYFHLSASDLLYLKFPSGPKRIDRPERYDMTHWNEALYKPPCPAFFSPHSTELAICYLTAMPNTAPLGKVLVTGANGFIAIWIVKYLLDEGYSVRGTVRNEQRIAEVTQYFPEAVADGTLEIVATGELTQEGAFDTAVQGVDGIFHTASPVMWPEGDPLGKVILSFSSGTYADIPSSEIITPALKGTVGVLESALKYGESVKRIVVTASISTISRVSLDEGDTHWGNPQLRTFSEEDWNQESQGLCERLGKDAPGIDKYQGAKVTAEKAAWKFVDDHRNEIAWDLVTVHPSFVFGPPIHNWIDPKQMAATVGMWHGVVFSEERPPHLPNSSGGWVDVRDVALGHIRALQKPEASGQRFLLTAEHFTWNDFNGIANNLESTLPKLKIPIAPPRPDIIPQYWHRYNNEKARNVLGIDFRSKEECTRDTLEDWFKKGM</sequence>
<evidence type="ECO:0000256" key="1">
    <source>
        <dbReference type="ARBA" id="ARBA00023002"/>
    </source>
</evidence>
<reference evidence="5" key="1">
    <citation type="submission" date="2022-07" db="EMBL/GenBank/DDBJ databases">
        <title>Genome Sequence of Leucocoprinus birnbaumii.</title>
        <authorList>
            <person name="Buettner E."/>
        </authorList>
    </citation>
    <scope>NUCLEOTIDE SEQUENCE</scope>
    <source>
        <strain evidence="5">VT141</strain>
    </source>
</reference>
<gene>
    <name evidence="5" type="ORF">NP233_g4617</name>
</gene>
<dbReference type="EMBL" id="JANIEX010000253">
    <property type="protein sequence ID" value="KAJ3570116.1"/>
    <property type="molecule type" value="Genomic_DNA"/>
</dbReference>
<evidence type="ECO:0000259" key="4">
    <source>
        <dbReference type="Pfam" id="PF13460"/>
    </source>
</evidence>
<protein>
    <recommendedName>
        <fullName evidence="7">NAD-dependent epimerase/dehydratase domain-containing protein</fullName>
    </recommendedName>
</protein>
<dbReference type="PANTHER" id="PTHR10366">
    <property type="entry name" value="NAD DEPENDENT EPIMERASE/DEHYDRATASE"/>
    <property type="match status" value="1"/>
</dbReference>
<dbReference type="SUPFAM" id="SSF51735">
    <property type="entry name" value="NAD(P)-binding Rossmann-fold domains"/>
    <property type="match status" value="2"/>
</dbReference>
<dbReference type="InterPro" id="IPR002225">
    <property type="entry name" value="3Beta_OHSteriod_DH/Estase"/>
</dbReference>
<keyword evidence="6" id="KW-1185">Reference proteome</keyword>
<keyword evidence="1" id="KW-0560">Oxidoreductase</keyword>
<accession>A0AAD5W0T4</accession>
<evidence type="ECO:0000313" key="6">
    <source>
        <dbReference type="Proteomes" id="UP001213000"/>
    </source>
</evidence>
<dbReference type="GO" id="GO:0016616">
    <property type="term" value="F:oxidoreductase activity, acting on the CH-OH group of donors, NAD or NADP as acceptor"/>
    <property type="evidence" value="ECO:0007669"/>
    <property type="project" value="InterPro"/>
</dbReference>
<comment type="caution">
    <text evidence="5">The sequence shown here is derived from an EMBL/GenBank/DDBJ whole genome shotgun (WGS) entry which is preliminary data.</text>
</comment>
<proteinExistence type="inferred from homology"/>
<dbReference type="InterPro" id="IPR036291">
    <property type="entry name" value="NAD(P)-bd_dom_sf"/>
</dbReference>
<dbReference type="Proteomes" id="UP001213000">
    <property type="component" value="Unassembled WGS sequence"/>
</dbReference>
<feature type="domain" description="3-beta hydroxysteroid dehydrogenase/isomerase" evidence="3">
    <location>
        <begin position="50"/>
        <end position="129"/>
    </location>
</feature>
<dbReference type="Pfam" id="PF01073">
    <property type="entry name" value="3Beta_HSD"/>
    <property type="match status" value="1"/>
</dbReference>
<dbReference type="InterPro" id="IPR016040">
    <property type="entry name" value="NAD(P)-bd_dom"/>
</dbReference>
<dbReference type="Pfam" id="PF13460">
    <property type="entry name" value="NAD_binding_10"/>
    <property type="match status" value="1"/>
</dbReference>
<organism evidence="5 6">
    <name type="scientific">Leucocoprinus birnbaumii</name>
    <dbReference type="NCBI Taxonomy" id="56174"/>
    <lineage>
        <taxon>Eukaryota</taxon>
        <taxon>Fungi</taxon>
        <taxon>Dikarya</taxon>
        <taxon>Basidiomycota</taxon>
        <taxon>Agaricomycotina</taxon>
        <taxon>Agaricomycetes</taxon>
        <taxon>Agaricomycetidae</taxon>
        <taxon>Agaricales</taxon>
        <taxon>Agaricineae</taxon>
        <taxon>Agaricaceae</taxon>
        <taxon>Leucocoprinus</taxon>
    </lineage>
</organism>
<dbReference type="GO" id="GO:0006694">
    <property type="term" value="P:steroid biosynthetic process"/>
    <property type="evidence" value="ECO:0007669"/>
    <property type="project" value="InterPro"/>
</dbReference>
<evidence type="ECO:0000256" key="2">
    <source>
        <dbReference type="ARBA" id="ARBA00023445"/>
    </source>
</evidence>
<evidence type="ECO:0000313" key="5">
    <source>
        <dbReference type="EMBL" id="KAJ3570116.1"/>
    </source>
</evidence>
<evidence type="ECO:0000259" key="3">
    <source>
        <dbReference type="Pfam" id="PF01073"/>
    </source>
</evidence>
<comment type="similarity">
    <text evidence="2">Belongs to the NAD(P)-dependent epimerase/dehydratase family. Dihydroflavonol-4-reductase subfamily.</text>
</comment>
<name>A0AAD5W0T4_9AGAR</name>
<dbReference type="InterPro" id="IPR050425">
    <property type="entry name" value="NAD(P)_dehydrat-like"/>
</dbReference>
<dbReference type="CDD" id="cd05227">
    <property type="entry name" value="AR_SDR_e"/>
    <property type="match status" value="1"/>
</dbReference>
<dbReference type="Gene3D" id="3.40.50.720">
    <property type="entry name" value="NAD(P)-binding Rossmann-like Domain"/>
    <property type="match status" value="2"/>
</dbReference>
<dbReference type="PANTHER" id="PTHR10366:SF564">
    <property type="entry name" value="STEROL-4-ALPHA-CARBOXYLATE 3-DEHYDROGENASE, DECARBOXYLATING"/>
    <property type="match status" value="1"/>
</dbReference>
<feature type="domain" description="NAD(P)-binding" evidence="4">
    <location>
        <begin position="280"/>
        <end position="416"/>
    </location>
</feature>
<dbReference type="AlphaFoldDB" id="A0AAD5W0T4"/>